<gene>
    <name evidence="1" type="ORF">GLOINDRAFT_23699</name>
</gene>
<sequence length="49" mass="5327">MLDTLSNDVLTTTTSSNTIFEANTSIRISSNISPTGKTKHMSIRNQNAN</sequence>
<dbReference type="AlphaFoldDB" id="U9UJ43"/>
<dbReference type="EMBL" id="KI281823">
    <property type="protein sequence ID" value="ESA15616.1"/>
    <property type="molecule type" value="Genomic_DNA"/>
</dbReference>
<evidence type="ECO:0000313" key="1">
    <source>
        <dbReference type="EMBL" id="ESA15616.1"/>
    </source>
</evidence>
<dbReference type="HOGENOM" id="CLU_3143729_0_0_1"/>
<reference evidence="1" key="1">
    <citation type="submission" date="2013-07" db="EMBL/GenBank/DDBJ databases">
        <title>The genome of an arbuscular mycorrhizal fungus provides insights into the evolution of the oldest plant symbiosis.</title>
        <authorList>
            <consortium name="DOE Joint Genome Institute"/>
            <person name="Tisserant E."/>
            <person name="Malbreil M."/>
            <person name="Kuo A."/>
            <person name="Kohler A."/>
            <person name="Symeonidi A."/>
            <person name="Balestrini R."/>
            <person name="Charron P."/>
            <person name="Duensing N."/>
            <person name="Frei-dit-Frey N."/>
            <person name="Gianinazzi-Pearson V."/>
            <person name="Gilbert B."/>
            <person name="Handa Y."/>
            <person name="Hijri M."/>
            <person name="Kaul R."/>
            <person name="Kawaguchi M."/>
            <person name="Krajinski F."/>
            <person name="Lammers P."/>
            <person name="Lapierre D."/>
            <person name="Masclaux F.G."/>
            <person name="Murat C."/>
            <person name="Morin E."/>
            <person name="Ndikumana S."/>
            <person name="Pagni M."/>
            <person name="Petitpierre D."/>
            <person name="Requena N."/>
            <person name="Rosikiewicz P."/>
            <person name="Riley R."/>
            <person name="Saito K."/>
            <person name="San Clemente H."/>
            <person name="Shapiro H."/>
            <person name="van Tuinen D."/>
            <person name="Becard G."/>
            <person name="Bonfante P."/>
            <person name="Paszkowski U."/>
            <person name="Shachar-Hill Y."/>
            <person name="Young J.P."/>
            <person name="Sanders I.R."/>
            <person name="Henrissat B."/>
            <person name="Rensing S.A."/>
            <person name="Grigoriev I.V."/>
            <person name="Corradi N."/>
            <person name="Roux C."/>
            <person name="Martin F."/>
        </authorList>
    </citation>
    <scope>NUCLEOTIDE SEQUENCE</scope>
    <source>
        <strain evidence="1">DAOM 197198</strain>
    </source>
</reference>
<proteinExistence type="predicted"/>
<protein>
    <submittedName>
        <fullName evidence="1">Uncharacterized protein</fullName>
    </submittedName>
</protein>
<accession>U9UJ43</accession>
<organism evidence="1">
    <name type="scientific">Rhizophagus irregularis (strain DAOM 181602 / DAOM 197198 / MUCL 43194)</name>
    <name type="common">Arbuscular mycorrhizal fungus</name>
    <name type="synonym">Glomus intraradices</name>
    <dbReference type="NCBI Taxonomy" id="747089"/>
    <lineage>
        <taxon>Eukaryota</taxon>
        <taxon>Fungi</taxon>
        <taxon>Fungi incertae sedis</taxon>
        <taxon>Mucoromycota</taxon>
        <taxon>Glomeromycotina</taxon>
        <taxon>Glomeromycetes</taxon>
        <taxon>Glomerales</taxon>
        <taxon>Glomeraceae</taxon>
        <taxon>Rhizophagus</taxon>
    </lineage>
</organism>
<name>U9UJ43_RHIID</name>